<dbReference type="EMBL" id="WUQX01000001">
    <property type="protein sequence ID" value="MXP78242.1"/>
    <property type="molecule type" value="Genomic_DNA"/>
</dbReference>
<evidence type="ECO:0000313" key="3">
    <source>
        <dbReference type="Proteomes" id="UP000460412"/>
    </source>
</evidence>
<name>A0A7X3ML51_9FIRM</name>
<accession>A0A7X3ML51</accession>
<dbReference type="Pfam" id="PF22557">
    <property type="entry name" value="DuOB"/>
    <property type="match status" value="1"/>
</dbReference>
<dbReference type="InterPro" id="IPR054335">
    <property type="entry name" value="DuOB_dom"/>
</dbReference>
<gene>
    <name evidence="2" type="ORF">GN277_23695</name>
</gene>
<sequence length="209" mass="23498">MGNIRMVVLTKSSKYGNNCVAGIDLSNGGWVRLVTEDEASHGAVSDNDLICEDGRSVEVLDVIDVPILGMCNDCVQPENVLLDLDTYIEIKGRMTLDEVLKIHPLERKRNILGNDYGYITEARVNTVGYSLIIVEVFDLVITQEENPYGKPKTKAKFIYQGTEYENMSVTDQKFYSIRSGSKFERAILVVSIGTPYNSRYYKFVSAIFI</sequence>
<proteinExistence type="predicted"/>
<feature type="domain" description="Dual OB-containing" evidence="1">
    <location>
        <begin position="4"/>
        <end position="207"/>
    </location>
</feature>
<protein>
    <recommendedName>
        <fullName evidence="1">Dual OB-containing domain-containing protein</fullName>
    </recommendedName>
</protein>
<evidence type="ECO:0000313" key="2">
    <source>
        <dbReference type="EMBL" id="MXP78242.1"/>
    </source>
</evidence>
<comment type="caution">
    <text evidence="2">The sequence shown here is derived from an EMBL/GenBank/DDBJ whole genome shotgun (WGS) entry which is preliminary data.</text>
</comment>
<dbReference type="RefSeq" id="WP_159754612.1">
    <property type="nucleotide sequence ID" value="NZ_WUQX01000001.1"/>
</dbReference>
<dbReference type="Proteomes" id="UP000460412">
    <property type="component" value="Unassembled WGS sequence"/>
</dbReference>
<reference evidence="2 3" key="1">
    <citation type="submission" date="2019-12" db="EMBL/GenBank/DDBJ databases">
        <title>Sporaefaciens musculi gen. nov., sp. nov., a novel bacterium isolated from the caecum of an obese mouse.</title>
        <authorList>
            <person name="Rasmussen T.S."/>
            <person name="Streidl T."/>
            <person name="Hitch T.C.A."/>
            <person name="Wortmann E."/>
            <person name="Deptula P."/>
            <person name="Hansen M."/>
            <person name="Nielsen D.S."/>
            <person name="Clavel T."/>
            <person name="Vogensen F.K."/>
        </authorList>
    </citation>
    <scope>NUCLEOTIDE SEQUENCE [LARGE SCALE GENOMIC DNA]</scope>
    <source>
        <strain evidence="2 3">WCA-9-b2</strain>
    </source>
</reference>
<organism evidence="2 3">
    <name type="scientific">Sporofaciens musculi</name>
    <dbReference type="NCBI Taxonomy" id="2681861"/>
    <lineage>
        <taxon>Bacteria</taxon>
        <taxon>Bacillati</taxon>
        <taxon>Bacillota</taxon>
        <taxon>Clostridia</taxon>
        <taxon>Lachnospirales</taxon>
        <taxon>Lachnospiraceae</taxon>
        <taxon>Sporofaciens</taxon>
    </lineage>
</organism>
<evidence type="ECO:0000259" key="1">
    <source>
        <dbReference type="Pfam" id="PF22557"/>
    </source>
</evidence>
<dbReference type="AlphaFoldDB" id="A0A7X3ML51"/>
<keyword evidence="3" id="KW-1185">Reference proteome</keyword>